<evidence type="ECO:0000313" key="2">
    <source>
        <dbReference type="Proteomes" id="UP000663124"/>
    </source>
</evidence>
<sequence length="76" mass="8956">MGEQHIVLYSTEAYKSLHERNGFKKIHLQTNGLDIDTIFRENNVNIPDKLLAHLQESIDEKLYGDLLRGFWKKDEK</sequence>
<name>A0AAP9WCG2_LEPIR</name>
<evidence type="ECO:0000313" key="1">
    <source>
        <dbReference type="EMBL" id="QOI43078.1"/>
    </source>
</evidence>
<dbReference type="AlphaFoldDB" id="A0AAP9WCG2"/>
<accession>A0AAP9WCG2</accession>
<reference evidence="1" key="1">
    <citation type="submission" date="2019-09" db="EMBL/GenBank/DDBJ databases">
        <title>Comparative Genomics of Leptospira interrogans Reveals Genome Plasticity - A Common Adaptive Strategy for Survival in Various Hosts.</title>
        <authorList>
            <person name="Ramli S.R."/>
            <person name="Bunk B."/>
            <person name="Goris M."/>
            <person name="Bhuju S."/>
            <person name="Jarek M."/>
            <person name="Sproer C."/>
            <person name="Mustakim S."/>
            <person name="Strommenger B."/>
            <person name="Pessler F."/>
        </authorList>
    </citation>
    <scope>NUCLEOTIDE SEQUENCE</scope>
    <source>
        <strain evidence="1">782</strain>
    </source>
</reference>
<gene>
    <name evidence="1" type="ORF">Lepto782_12950</name>
</gene>
<protein>
    <submittedName>
        <fullName evidence="1">Uncharacterized protein</fullName>
    </submittedName>
</protein>
<dbReference type="EMBL" id="CP043884">
    <property type="protein sequence ID" value="QOI43078.1"/>
    <property type="molecule type" value="Genomic_DNA"/>
</dbReference>
<organism evidence="1 2">
    <name type="scientific">Leptospira interrogans serovar Canicola</name>
    <dbReference type="NCBI Taxonomy" id="211880"/>
    <lineage>
        <taxon>Bacteria</taxon>
        <taxon>Pseudomonadati</taxon>
        <taxon>Spirochaetota</taxon>
        <taxon>Spirochaetia</taxon>
        <taxon>Leptospirales</taxon>
        <taxon>Leptospiraceae</taxon>
        <taxon>Leptospira</taxon>
    </lineage>
</organism>
<dbReference type="RefSeq" id="WP_192505315.1">
    <property type="nucleotide sequence ID" value="NZ_CP043884.1"/>
</dbReference>
<proteinExistence type="predicted"/>
<dbReference type="Proteomes" id="UP000663124">
    <property type="component" value="Chromosome 1"/>
</dbReference>